<dbReference type="AlphaFoldDB" id="A0A1J1HGJ0"/>
<evidence type="ECO:0000313" key="1">
    <source>
        <dbReference type="EMBL" id="CRK87136.1"/>
    </source>
</evidence>
<gene>
    <name evidence="1" type="ORF">CLUMA_CG000945</name>
</gene>
<accession>A0A1J1HGJ0</accession>
<dbReference type="Proteomes" id="UP000183832">
    <property type="component" value="Unassembled WGS sequence"/>
</dbReference>
<organism evidence="1 2">
    <name type="scientific">Clunio marinus</name>
    <dbReference type="NCBI Taxonomy" id="568069"/>
    <lineage>
        <taxon>Eukaryota</taxon>
        <taxon>Metazoa</taxon>
        <taxon>Ecdysozoa</taxon>
        <taxon>Arthropoda</taxon>
        <taxon>Hexapoda</taxon>
        <taxon>Insecta</taxon>
        <taxon>Pterygota</taxon>
        <taxon>Neoptera</taxon>
        <taxon>Endopterygota</taxon>
        <taxon>Diptera</taxon>
        <taxon>Nematocera</taxon>
        <taxon>Chironomoidea</taxon>
        <taxon>Chironomidae</taxon>
        <taxon>Clunio</taxon>
    </lineage>
</organism>
<reference evidence="1 2" key="1">
    <citation type="submission" date="2015-04" db="EMBL/GenBank/DDBJ databases">
        <authorList>
            <person name="Syromyatnikov M.Y."/>
            <person name="Popov V.N."/>
        </authorList>
    </citation>
    <scope>NUCLEOTIDE SEQUENCE [LARGE SCALE GENOMIC DNA]</scope>
</reference>
<name>A0A1J1HGJ0_9DIPT</name>
<protein>
    <submittedName>
        <fullName evidence="1">CLUMA_CG000945, isoform A</fullName>
    </submittedName>
</protein>
<evidence type="ECO:0000313" key="2">
    <source>
        <dbReference type="Proteomes" id="UP000183832"/>
    </source>
</evidence>
<sequence length="28" mass="3234">MTMHKFNSFPTIETMCWCDIPSSSVIVQ</sequence>
<proteinExistence type="predicted"/>
<dbReference type="EMBL" id="CVRI01000004">
    <property type="protein sequence ID" value="CRK87136.1"/>
    <property type="molecule type" value="Genomic_DNA"/>
</dbReference>
<keyword evidence="2" id="KW-1185">Reference proteome</keyword>